<dbReference type="GO" id="GO:0005576">
    <property type="term" value="C:extracellular region"/>
    <property type="evidence" value="ECO:0007669"/>
    <property type="project" value="InterPro"/>
</dbReference>
<dbReference type="GO" id="GO:0008061">
    <property type="term" value="F:chitin binding"/>
    <property type="evidence" value="ECO:0007669"/>
    <property type="project" value="InterPro"/>
</dbReference>
<feature type="compositionally biased region" description="Low complexity" evidence="1">
    <location>
        <begin position="132"/>
        <end position="150"/>
    </location>
</feature>
<dbReference type="SMART" id="SM00494">
    <property type="entry name" value="ChtBD2"/>
    <property type="match status" value="1"/>
</dbReference>
<dbReference type="EMBL" id="WJQU01000003">
    <property type="protein sequence ID" value="KAJ6638708.1"/>
    <property type="molecule type" value="Genomic_DNA"/>
</dbReference>
<feature type="compositionally biased region" description="Polar residues" evidence="1">
    <location>
        <begin position="169"/>
        <end position="181"/>
    </location>
</feature>
<dbReference type="InterPro" id="IPR036508">
    <property type="entry name" value="Chitin-bd_dom_sf"/>
</dbReference>
<evidence type="ECO:0000256" key="1">
    <source>
        <dbReference type="SAM" id="MobiDB-lite"/>
    </source>
</evidence>
<dbReference type="PANTHER" id="PTHR22933:SF18">
    <property type="match status" value="1"/>
</dbReference>
<feature type="region of interest" description="Disordered" evidence="1">
    <location>
        <begin position="132"/>
        <end position="181"/>
    </location>
</feature>
<dbReference type="OrthoDB" id="541276at2759"/>
<feature type="region of interest" description="Disordered" evidence="1">
    <location>
        <begin position="856"/>
        <end position="881"/>
    </location>
</feature>
<dbReference type="Proteomes" id="UP001151699">
    <property type="component" value="Chromosome X"/>
</dbReference>
<dbReference type="InterPro" id="IPR052976">
    <property type="entry name" value="Scoloptoxin-like"/>
</dbReference>
<dbReference type="PROSITE" id="PS50940">
    <property type="entry name" value="CHIT_BIND_II"/>
    <property type="match status" value="1"/>
</dbReference>
<evidence type="ECO:0000313" key="4">
    <source>
        <dbReference type="Proteomes" id="UP001151699"/>
    </source>
</evidence>
<dbReference type="PANTHER" id="PTHR22933">
    <property type="entry name" value="FI18007P1-RELATED"/>
    <property type="match status" value="1"/>
</dbReference>
<reference evidence="3" key="1">
    <citation type="submission" date="2022-07" db="EMBL/GenBank/DDBJ databases">
        <authorList>
            <person name="Trinca V."/>
            <person name="Uliana J.V.C."/>
            <person name="Torres T.T."/>
            <person name="Ward R.J."/>
            <person name="Monesi N."/>
        </authorList>
    </citation>
    <scope>NUCLEOTIDE SEQUENCE</scope>
    <source>
        <strain evidence="3">HSMRA1968</strain>
        <tissue evidence="3">Whole embryos</tissue>
    </source>
</reference>
<dbReference type="Pfam" id="PF01607">
    <property type="entry name" value="CBM_14"/>
    <property type="match status" value="1"/>
</dbReference>
<proteinExistence type="predicted"/>
<evidence type="ECO:0000259" key="2">
    <source>
        <dbReference type="PROSITE" id="PS50940"/>
    </source>
</evidence>
<protein>
    <submittedName>
        <fullName evidence="3">U-scoloptoxin(01)-Er1a</fullName>
    </submittedName>
</protein>
<accession>A0A9Q0MVF9</accession>
<feature type="compositionally biased region" description="Low complexity" evidence="1">
    <location>
        <begin position="157"/>
        <end position="166"/>
    </location>
</feature>
<organism evidence="3 4">
    <name type="scientific">Pseudolycoriella hygida</name>
    <dbReference type="NCBI Taxonomy" id="35572"/>
    <lineage>
        <taxon>Eukaryota</taxon>
        <taxon>Metazoa</taxon>
        <taxon>Ecdysozoa</taxon>
        <taxon>Arthropoda</taxon>
        <taxon>Hexapoda</taxon>
        <taxon>Insecta</taxon>
        <taxon>Pterygota</taxon>
        <taxon>Neoptera</taxon>
        <taxon>Endopterygota</taxon>
        <taxon>Diptera</taxon>
        <taxon>Nematocera</taxon>
        <taxon>Sciaroidea</taxon>
        <taxon>Sciaridae</taxon>
        <taxon>Pseudolycoriella</taxon>
    </lineage>
</organism>
<comment type="caution">
    <text evidence="3">The sequence shown here is derived from an EMBL/GenBank/DDBJ whole genome shotgun (WGS) entry which is preliminary data.</text>
</comment>
<evidence type="ECO:0000313" key="3">
    <source>
        <dbReference type="EMBL" id="KAJ6638708.1"/>
    </source>
</evidence>
<dbReference type="AlphaFoldDB" id="A0A9Q0MVF9"/>
<feature type="compositionally biased region" description="Basic and acidic residues" evidence="1">
    <location>
        <begin position="679"/>
        <end position="702"/>
    </location>
</feature>
<sequence length="961" mass="111169">MRVNEYVVTRLIGIAIMLFTNCKQKVNGIKFQLIASFFTSQYTIVGEFVTSFKIYKFLRMVFQISVAIQITQKDSLKSTPQMQISDINLNQTERVRRLIPYMNFYVPLNDYLPDNQAYSYNPMNGQKQVVSVYQQQQQQQIHHKQSTIQNPQPPRKQPQQQQLNRPAVHNSNTKYASQRPQPQTVIYNTRHQSNKPFDLPIQQTQRVNYNYVKQKQPTPFLATNQVPGDFRPIIYEDGSAVQNTYKDQTERPIENQSIRYYDDDDGQQYIPKQQQQPINQHRPIVVQQFNNQRFPEPQLHQYYRLEDQQHQRQKAELQHQLLQHQQNILSQPIQVEASTTQNSRLEQNSPNYVTYLHPQNFVQFIQSTTPKPVGNSNKNVVYKIVRPTEKPPTHYVVYQQPKQEKEQPKQIYRIPVDNENTRNVVPDTDQVYQKHNKEYKQQSQQEPTPVFRIEAENRPAYRLKEFYSLDPNDGYGARIPTREQLTQVAVNTHLPKKQFIAYPSSTTPLPVVSTTTQKYYPVKQNDDENYQDISEEPFRPTIPTSTVALQHHQHLTETSRSHAPTSPTYHAPPVSPSRHYRPQSTQPKVKFIPRYQLPQNTPIVQVQPIPTQPTPVSQAPIEYGSTSVSEVLRKLQETNLLPQTLNAGNIDDSIQTLVRILNNLKQSQHVAEIPQSVDYPDHNDDDAVRHESDYDEANDKPSNEVNPSGESPGPNTGRPGIDYPALSEIPQTNFNCKEQRYKGFFGDPETHCQVWHYCDLNGGQASFLCPNGTIFSQIALTCDWWFNVKCSTTTQLYVLNERLYKYILPFSPKFPEDYSGPVVDKYLAIKFQEMEEKLMRQKQKGKQSVKTIPPQIIHESNEDEEMDVNPTYSSDAQLDDEGQSHNIDNAIQHPAYKYESTSVAIPNNRYSSTTEFIVPKGRAYTTTTPRAKVEIESEKVEVIEIKSDGSTGHLIPDNYAK</sequence>
<keyword evidence="4" id="KW-1185">Reference proteome</keyword>
<gene>
    <name evidence="3" type="primary">TX11A_4</name>
    <name evidence="3" type="ORF">Bhyg_11445</name>
</gene>
<dbReference type="InterPro" id="IPR002557">
    <property type="entry name" value="Chitin-bd_dom"/>
</dbReference>
<dbReference type="Gene3D" id="2.170.140.10">
    <property type="entry name" value="Chitin binding domain"/>
    <property type="match status" value="1"/>
</dbReference>
<name>A0A9Q0MVF9_9DIPT</name>
<dbReference type="SUPFAM" id="SSF57625">
    <property type="entry name" value="Invertebrate chitin-binding proteins"/>
    <property type="match status" value="1"/>
</dbReference>
<feature type="domain" description="Chitin-binding type-2" evidence="2">
    <location>
        <begin position="733"/>
        <end position="792"/>
    </location>
</feature>
<feature type="region of interest" description="Disordered" evidence="1">
    <location>
        <begin position="551"/>
        <end position="585"/>
    </location>
</feature>
<feature type="region of interest" description="Disordered" evidence="1">
    <location>
        <begin position="671"/>
        <end position="724"/>
    </location>
</feature>